<evidence type="ECO:0000313" key="3">
    <source>
        <dbReference type="Proteomes" id="UP000284706"/>
    </source>
</evidence>
<evidence type="ECO:0000256" key="1">
    <source>
        <dbReference type="SAM" id="MobiDB-lite"/>
    </source>
</evidence>
<accession>A0A409WX28</accession>
<reference evidence="2 3" key="1">
    <citation type="journal article" date="2018" name="Evol. Lett.">
        <title>Horizontal gene cluster transfer increased hallucinogenic mushroom diversity.</title>
        <authorList>
            <person name="Reynolds H.T."/>
            <person name="Vijayakumar V."/>
            <person name="Gluck-Thaler E."/>
            <person name="Korotkin H.B."/>
            <person name="Matheny P.B."/>
            <person name="Slot J.C."/>
        </authorList>
    </citation>
    <scope>NUCLEOTIDE SEQUENCE [LARGE SCALE GENOMIC DNA]</scope>
    <source>
        <strain evidence="2 3">SRW20</strain>
    </source>
</reference>
<protein>
    <submittedName>
        <fullName evidence="2">Uncharacterized protein</fullName>
    </submittedName>
</protein>
<feature type="non-terminal residue" evidence="2">
    <location>
        <position position="1"/>
    </location>
</feature>
<gene>
    <name evidence="2" type="ORF">CVT26_012196</name>
</gene>
<dbReference type="EMBL" id="NHYE01004664">
    <property type="protein sequence ID" value="PPQ83047.1"/>
    <property type="molecule type" value="Genomic_DNA"/>
</dbReference>
<proteinExistence type="predicted"/>
<dbReference type="Proteomes" id="UP000284706">
    <property type="component" value="Unassembled WGS sequence"/>
</dbReference>
<sequence length="189" mass="19881">PPCTTKTTSSRDQRRSKGLAARVGCAGRAGGAGNGHPPANASTSHWRLTTTPAVAHGLPRRSEALGSVQSAVLASKYAPPPIQVPDTLLPPDDPPLPSKARIQPHIVLLHLMRVGTLFQDQRLKTRGRTALVLDQCQQQQSAAEPIDLKFSGMGQGWEDGCPAASQPSSPDTLDLSCPTSAATTLVIED</sequence>
<name>A0A409WX28_9AGAR</name>
<keyword evidence="3" id="KW-1185">Reference proteome</keyword>
<comment type="caution">
    <text evidence="2">The sequence shown here is derived from an EMBL/GenBank/DDBJ whole genome shotgun (WGS) entry which is preliminary data.</text>
</comment>
<dbReference type="InParanoid" id="A0A409WX28"/>
<dbReference type="AlphaFoldDB" id="A0A409WX28"/>
<evidence type="ECO:0000313" key="2">
    <source>
        <dbReference type="EMBL" id="PPQ83047.1"/>
    </source>
</evidence>
<organism evidence="2 3">
    <name type="scientific">Gymnopilus dilepis</name>
    <dbReference type="NCBI Taxonomy" id="231916"/>
    <lineage>
        <taxon>Eukaryota</taxon>
        <taxon>Fungi</taxon>
        <taxon>Dikarya</taxon>
        <taxon>Basidiomycota</taxon>
        <taxon>Agaricomycotina</taxon>
        <taxon>Agaricomycetes</taxon>
        <taxon>Agaricomycetidae</taxon>
        <taxon>Agaricales</taxon>
        <taxon>Agaricineae</taxon>
        <taxon>Hymenogastraceae</taxon>
        <taxon>Gymnopilus</taxon>
    </lineage>
</organism>
<feature type="region of interest" description="Disordered" evidence="1">
    <location>
        <begin position="1"/>
        <end position="45"/>
    </location>
</feature>